<feature type="compositionally biased region" description="Basic and acidic residues" evidence="1">
    <location>
        <begin position="135"/>
        <end position="145"/>
    </location>
</feature>
<sequence>MNTFGAPTLPGTASNGVLVYSNIASLAFRPSSIANKNAWNSGFAPLEQDQIWPCPADKLREDSRRTVVQKNIGSSEPNLVHPLVDHIAKAAKRAELMVKQLKSASNRHKRKNSDDNNKTSKKASHDPGNRGSQPPRDKGKGKEKPTSQSSKSTYRGPQPEDECQSCGKKGYWASSFECPKYDIWKKNNPEKAQLREAQRGFETAKRIMAAKRSQSDSQERFMVTTNLSQTSTGAEGTLEGLADTRANNSFINENKAERLGLRPSAFCNLSFGVFGKQSFQVTNAYNPTLNIKDSRGEMKSFDLRLYGVRKAGYKLVLGMDWFRMKGTGLYNWPTIRWAYARQWDNIEMLGPLEFTNYLMDNPEVESHTLSNEVLESVVDIIVIVAFEARDELNHVLLEGYVQISSDAAQIQVEYLGAFDRKELRVLVTPIIDDEPELDVLYKAFD</sequence>
<proteinExistence type="predicted"/>
<dbReference type="Proteomes" id="UP000566819">
    <property type="component" value="Unassembled WGS sequence"/>
</dbReference>
<dbReference type="EMBL" id="JAAMPI010001041">
    <property type="protein sequence ID" value="KAF4627024.1"/>
    <property type="molecule type" value="Genomic_DNA"/>
</dbReference>
<protein>
    <submittedName>
        <fullName evidence="2">Uncharacterized protein</fullName>
    </submittedName>
</protein>
<reference evidence="2 3" key="1">
    <citation type="submission" date="2020-03" db="EMBL/GenBank/DDBJ databases">
        <title>Draft Genome Sequence of Cudoniella acicularis.</title>
        <authorList>
            <person name="Buettner E."/>
            <person name="Kellner H."/>
        </authorList>
    </citation>
    <scope>NUCLEOTIDE SEQUENCE [LARGE SCALE GENOMIC DNA]</scope>
    <source>
        <strain evidence="2 3">DSM 108380</strain>
    </source>
</reference>
<feature type="region of interest" description="Disordered" evidence="1">
    <location>
        <begin position="102"/>
        <end position="166"/>
    </location>
</feature>
<gene>
    <name evidence="2" type="ORF">G7Y89_g11131</name>
</gene>
<comment type="caution">
    <text evidence="2">The sequence shown here is derived from an EMBL/GenBank/DDBJ whole genome shotgun (WGS) entry which is preliminary data.</text>
</comment>
<accession>A0A8H4RE36</accession>
<evidence type="ECO:0000313" key="3">
    <source>
        <dbReference type="Proteomes" id="UP000566819"/>
    </source>
</evidence>
<dbReference type="AlphaFoldDB" id="A0A8H4RE36"/>
<feature type="compositionally biased region" description="Polar residues" evidence="1">
    <location>
        <begin position="146"/>
        <end position="155"/>
    </location>
</feature>
<organism evidence="2 3">
    <name type="scientific">Cudoniella acicularis</name>
    <dbReference type="NCBI Taxonomy" id="354080"/>
    <lineage>
        <taxon>Eukaryota</taxon>
        <taxon>Fungi</taxon>
        <taxon>Dikarya</taxon>
        <taxon>Ascomycota</taxon>
        <taxon>Pezizomycotina</taxon>
        <taxon>Leotiomycetes</taxon>
        <taxon>Helotiales</taxon>
        <taxon>Tricladiaceae</taxon>
        <taxon>Cudoniella</taxon>
    </lineage>
</organism>
<evidence type="ECO:0000256" key="1">
    <source>
        <dbReference type="SAM" id="MobiDB-lite"/>
    </source>
</evidence>
<evidence type="ECO:0000313" key="2">
    <source>
        <dbReference type="EMBL" id="KAF4627024.1"/>
    </source>
</evidence>
<dbReference type="Gene3D" id="2.40.70.10">
    <property type="entry name" value="Acid Proteases"/>
    <property type="match status" value="1"/>
</dbReference>
<keyword evidence="3" id="KW-1185">Reference proteome</keyword>
<dbReference type="InterPro" id="IPR021109">
    <property type="entry name" value="Peptidase_aspartic_dom_sf"/>
</dbReference>
<feature type="compositionally biased region" description="Basic and acidic residues" evidence="1">
    <location>
        <begin position="112"/>
        <end position="128"/>
    </location>
</feature>
<name>A0A8H4RE36_9HELO</name>